<dbReference type="Pfam" id="PF02910">
    <property type="entry name" value="Succ_DH_flav_C"/>
    <property type="match status" value="1"/>
</dbReference>
<keyword evidence="2" id="KW-0560">Oxidoreductase</keyword>
<evidence type="ECO:0000259" key="4">
    <source>
        <dbReference type="Pfam" id="PF02910"/>
    </source>
</evidence>
<protein>
    <submittedName>
        <fullName evidence="5">FAD-binding protein</fullName>
    </submittedName>
</protein>
<dbReference type="PANTHER" id="PTHR11632:SF51">
    <property type="entry name" value="SUCCINATE DEHYDROGENASE [UBIQUINONE] FLAVOPROTEIN SUBUNIT, MITOCHONDRIAL"/>
    <property type="match status" value="1"/>
</dbReference>
<gene>
    <name evidence="5" type="ORF">H9704_08995</name>
</gene>
<evidence type="ECO:0000259" key="3">
    <source>
        <dbReference type="Pfam" id="PF00890"/>
    </source>
</evidence>
<dbReference type="AlphaFoldDB" id="A0A9D2N181"/>
<dbReference type="InterPro" id="IPR037099">
    <property type="entry name" value="Fum_R/Succ_DH_flav-like_C_sf"/>
</dbReference>
<keyword evidence="1" id="KW-0285">Flavoprotein</keyword>
<dbReference type="InterPro" id="IPR015939">
    <property type="entry name" value="Fum_Rdtase/Succ_DH_flav-like_C"/>
</dbReference>
<dbReference type="GO" id="GO:0000104">
    <property type="term" value="F:succinate dehydrogenase activity"/>
    <property type="evidence" value="ECO:0007669"/>
    <property type="project" value="TreeGrafter"/>
</dbReference>
<dbReference type="Gene3D" id="3.50.50.60">
    <property type="entry name" value="FAD/NAD(P)-binding domain"/>
    <property type="match status" value="1"/>
</dbReference>
<comment type="caution">
    <text evidence="5">The sequence shown here is derived from an EMBL/GenBank/DDBJ whole genome shotgun (WGS) entry which is preliminary data.</text>
</comment>
<dbReference type="Gene3D" id="1.20.58.100">
    <property type="entry name" value="Fumarate reductase/succinate dehydrogenase flavoprotein-like, C-terminal domain"/>
    <property type="match status" value="1"/>
</dbReference>
<name>A0A9D2N181_9FIRM</name>
<dbReference type="SUPFAM" id="SSF46977">
    <property type="entry name" value="Succinate dehydrogenase/fumarate reductase flavoprotein C-terminal domain"/>
    <property type="match status" value="1"/>
</dbReference>
<evidence type="ECO:0000313" key="6">
    <source>
        <dbReference type="Proteomes" id="UP000823910"/>
    </source>
</evidence>
<evidence type="ECO:0000313" key="5">
    <source>
        <dbReference type="EMBL" id="HJC06274.1"/>
    </source>
</evidence>
<dbReference type="InterPro" id="IPR027477">
    <property type="entry name" value="Succ_DH/fumarate_Rdtase_cat_sf"/>
</dbReference>
<dbReference type="GO" id="GO:0033765">
    <property type="term" value="F:steroid dehydrogenase activity, acting on the CH-CH group of donors"/>
    <property type="evidence" value="ECO:0007669"/>
    <property type="project" value="UniProtKB-ARBA"/>
</dbReference>
<reference evidence="5" key="1">
    <citation type="journal article" date="2021" name="PeerJ">
        <title>Extensive microbial diversity within the chicken gut microbiome revealed by metagenomics and culture.</title>
        <authorList>
            <person name="Gilroy R."/>
            <person name="Ravi A."/>
            <person name="Getino M."/>
            <person name="Pursley I."/>
            <person name="Horton D.L."/>
            <person name="Alikhan N.F."/>
            <person name="Baker D."/>
            <person name="Gharbi K."/>
            <person name="Hall N."/>
            <person name="Watson M."/>
            <person name="Adriaenssens E.M."/>
            <person name="Foster-Nyarko E."/>
            <person name="Jarju S."/>
            <person name="Secka A."/>
            <person name="Antonio M."/>
            <person name="Oren A."/>
            <person name="Chaudhuri R.R."/>
            <person name="La Ragione R."/>
            <person name="Hildebrand F."/>
            <person name="Pallen M.J."/>
        </authorList>
    </citation>
    <scope>NUCLEOTIDE SEQUENCE</scope>
    <source>
        <strain evidence="5">CHK180-15479</strain>
    </source>
</reference>
<dbReference type="Pfam" id="PF00890">
    <property type="entry name" value="FAD_binding_2"/>
    <property type="match status" value="1"/>
</dbReference>
<dbReference type="GO" id="GO:0005886">
    <property type="term" value="C:plasma membrane"/>
    <property type="evidence" value="ECO:0007669"/>
    <property type="project" value="TreeGrafter"/>
</dbReference>
<proteinExistence type="predicted"/>
<dbReference type="PIRSF" id="PIRSF000171">
    <property type="entry name" value="SDHA_APRA_LASPO"/>
    <property type="match status" value="1"/>
</dbReference>
<organism evidence="5 6">
    <name type="scientific">Candidatus Enterocloster excrementipullorum</name>
    <dbReference type="NCBI Taxonomy" id="2838559"/>
    <lineage>
        <taxon>Bacteria</taxon>
        <taxon>Bacillati</taxon>
        <taxon>Bacillota</taxon>
        <taxon>Clostridia</taxon>
        <taxon>Lachnospirales</taxon>
        <taxon>Lachnospiraceae</taxon>
        <taxon>Enterocloster</taxon>
    </lineage>
</organism>
<dbReference type="InterPro" id="IPR036188">
    <property type="entry name" value="FAD/NAD-bd_sf"/>
</dbReference>
<dbReference type="PRINTS" id="PR00368">
    <property type="entry name" value="FADPNR"/>
</dbReference>
<reference evidence="5" key="2">
    <citation type="submission" date="2021-04" db="EMBL/GenBank/DDBJ databases">
        <authorList>
            <person name="Gilroy R."/>
        </authorList>
    </citation>
    <scope>NUCLEOTIDE SEQUENCE</scope>
    <source>
        <strain evidence="5">CHK180-15479</strain>
    </source>
</reference>
<evidence type="ECO:0000256" key="2">
    <source>
        <dbReference type="ARBA" id="ARBA00023002"/>
    </source>
</evidence>
<feature type="domain" description="FAD-dependent oxidoreductase 2 FAD-binding" evidence="3">
    <location>
        <begin position="16"/>
        <end position="397"/>
    </location>
</feature>
<dbReference type="PANTHER" id="PTHR11632">
    <property type="entry name" value="SUCCINATE DEHYDROGENASE 2 FLAVOPROTEIN SUBUNIT"/>
    <property type="match status" value="1"/>
</dbReference>
<dbReference type="Gene3D" id="3.90.700.10">
    <property type="entry name" value="Succinate dehydrogenase/fumarate reductase flavoprotein, catalytic domain"/>
    <property type="match status" value="1"/>
</dbReference>
<dbReference type="EMBL" id="DWWT01000042">
    <property type="protein sequence ID" value="HJC06274.1"/>
    <property type="molecule type" value="Genomic_DNA"/>
</dbReference>
<dbReference type="GO" id="GO:0009055">
    <property type="term" value="F:electron transfer activity"/>
    <property type="evidence" value="ECO:0007669"/>
    <property type="project" value="TreeGrafter"/>
</dbReference>
<accession>A0A9D2N181</accession>
<dbReference type="GO" id="GO:0050660">
    <property type="term" value="F:flavin adenine dinucleotide binding"/>
    <property type="evidence" value="ECO:0007669"/>
    <property type="project" value="TreeGrafter"/>
</dbReference>
<evidence type="ECO:0000256" key="1">
    <source>
        <dbReference type="ARBA" id="ARBA00022630"/>
    </source>
</evidence>
<dbReference type="InterPro" id="IPR030664">
    <property type="entry name" value="SdhA/FrdA/AprA"/>
</dbReference>
<feature type="domain" description="Fumarate reductase/succinate dehydrogenase flavoprotein-like C-terminal" evidence="4">
    <location>
        <begin position="464"/>
        <end position="577"/>
    </location>
</feature>
<dbReference type="GO" id="GO:0009061">
    <property type="term" value="P:anaerobic respiration"/>
    <property type="evidence" value="ECO:0007669"/>
    <property type="project" value="TreeGrafter"/>
</dbReference>
<sequence length="582" mass="64974">MNDFSRPFVTAPETYDVLVIGTGLAGITAAFRCAKEQASVLLCSKTRLCSGSSFYPLMDTIHCQCTMDPEDEAIFLQDIAEAGKGMNDPWMNQYYVRHIRESLSFLSQIGIPVYKLPEPKLACFASHPHDLFFWKNWEEIRRILYTRAEEESTLTLKEYISLCCLITADGQAAGAVFYDSRQDLYVYVKARRIILASGGFGALYKHNLNSADVAGEGHSAALKAGAPLINLEFNQFIPGFLSPVYKVVFREGSLDYCQGLYDEEGNELLSHYLAKEEIKNCLAKRAPHGPFTTSDGSAPFDLALFEGALRAEERGVRIEYDPAILSDSRSYIADYTAWLKSDFGLDISKDPIRIAPFFHAANGGILVDHRCETGVRGMFACGECAGGIHGADRLGGNASGSCLVFGFLAAQSALADASASLRFPGRDDAFHQFHACFSKEEDRNLLERDIAESSLRNPDQIITRVKELLWRYGNVVRREDLLKKACEEMEEMKTHYCAWDFLSAPDADPKQTQKALLAEHFLTLAPAILESMRARRESRGSHYREDYPSMDSAYTLRFAARLENGRIQLEKRPAILTLPPAE</sequence>
<dbReference type="InterPro" id="IPR003953">
    <property type="entry name" value="FAD-dep_OxRdtase_2_FAD-bd"/>
</dbReference>
<dbReference type="SUPFAM" id="SSF51905">
    <property type="entry name" value="FAD/NAD(P)-binding domain"/>
    <property type="match status" value="1"/>
</dbReference>
<dbReference type="Proteomes" id="UP000823910">
    <property type="component" value="Unassembled WGS sequence"/>
</dbReference>